<dbReference type="AlphaFoldDB" id="A0AAD9IQC5"/>
<reference evidence="1" key="1">
    <citation type="journal article" date="2023" name="Mol. Biol. Evol.">
        <title>Third-Generation Sequencing Reveals the Adaptive Role of the Epigenome in Three Deep-Sea Polychaetes.</title>
        <authorList>
            <person name="Perez M."/>
            <person name="Aroh O."/>
            <person name="Sun Y."/>
            <person name="Lan Y."/>
            <person name="Juniper S.K."/>
            <person name="Young C.R."/>
            <person name="Angers B."/>
            <person name="Qian P.Y."/>
        </authorList>
    </citation>
    <scope>NUCLEOTIDE SEQUENCE</scope>
    <source>
        <strain evidence="1">P08H-3</strain>
    </source>
</reference>
<dbReference type="EMBL" id="JAODUP010002230">
    <property type="protein sequence ID" value="KAK2138914.1"/>
    <property type="molecule type" value="Genomic_DNA"/>
</dbReference>
<sequence length="59" mass="6498">MPIWHTDDTNSLDTDNQYISAGIIRKGCASHHHSMAVTVIRNSFPSDTNKGFALPIICV</sequence>
<protein>
    <submittedName>
        <fullName evidence="1">Uncharacterized protein</fullName>
    </submittedName>
</protein>
<proteinExistence type="predicted"/>
<evidence type="ECO:0000313" key="1">
    <source>
        <dbReference type="EMBL" id="KAK2138914.1"/>
    </source>
</evidence>
<organism evidence="1 2">
    <name type="scientific">Paralvinella palmiformis</name>
    <dbReference type="NCBI Taxonomy" id="53620"/>
    <lineage>
        <taxon>Eukaryota</taxon>
        <taxon>Metazoa</taxon>
        <taxon>Spiralia</taxon>
        <taxon>Lophotrochozoa</taxon>
        <taxon>Annelida</taxon>
        <taxon>Polychaeta</taxon>
        <taxon>Sedentaria</taxon>
        <taxon>Canalipalpata</taxon>
        <taxon>Terebellida</taxon>
        <taxon>Terebelliformia</taxon>
        <taxon>Alvinellidae</taxon>
        <taxon>Paralvinella</taxon>
    </lineage>
</organism>
<dbReference type="Proteomes" id="UP001208570">
    <property type="component" value="Unassembled WGS sequence"/>
</dbReference>
<evidence type="ECO:0000313" key="2">
    <source>
        <dbReference type="Proteomes" id="UP001208570"/>
    </source>
</evidence>
<comment type="caution">
    <text evidence="1">The sequence shown here is derived from an EMBL/GenBank/DDBJ whole genome shotgun (WGS) entry which is preliminary data.</text>
</comment>
<keyword evidence="2" id="KW-1185">Reference proteome</keyword>
<accession>A0AAD9IQC5</accession>
<gene>
    <name evidence="1" type="ORF">LSH36_2240g00001</name>
</gene>
<name>A0AAD9IQC5_9ANNE</name>